<dbReference type="GO" id="GO:0004719">
    <property type="term" value="F:protein-L-isoaspartate (D-aspartate) O-methyltransferase activity"/>
    <property type="evidence" value="ECO:0007669"/>
    <property type="project" value="InterPro"/>
</dbReference>
<dbReference type="InterPro" id="IPR029063">
    <property type="entry name" value="SAM-dependent_MTases_sf"/>
</dbReference>
<evidence type="ECO:0000313" key="4">
    <source>
        <dbReference type="EMBL" id="MBO0664445.1"/>
    </source>
</evidence>
<keyword evidence="5" id="KW-1185">Reference proteome</keyword>
<dbReference type="Gene3D" id="3.40.50.150">
    <property type="entry name" value="Vaccinia Virus protein VP39"/>
    <property type="match status" value="1"/>
</dbReference>
<dbReference type="GO" id="GO:0005737">
    <property type="term" value="C:cytoplasm"/>
    <property type="evidence" value="ECO:0007669"/>
    <property type="project" value="TreeGrafter"/>
</dbReference>
<dbReference type="Proteomes" id="UP000664122">
    <property type="component" value="Unassembled WGS sequence"/>
</dbReference>
<name>A0A939JVP9_9HYPH</name>
<proteinExistence type="inferred from homology"/>
<dbReference type="RefSeq" id="WP_207259395.1">
    <property type="nucleotide sequence ID" value="NZ_JAFMPP010000022.1"/>
</dbReference>
<dbReference type="InterPro" id="IPR000682">
    <property type="entry name" value="PCMT"/>
</dbReference>
<dbReference type="SUPFAM" id="SSF53335">
    <property type="entry name" value="S-adenosyl-L-methionine-dependent methyltransferases"/>
    <property type="match status" value="1"/>
</dbReference>
<dbReference type="CDD" id="cd02440">
    <property type="entry name" value="AdoMet_MTases"/>
    <property type="match status" value="1"/>
</dbReference>
<comment type="caution">
    <text evidence="4">The sequence shown here is derived from an EMBL/GenBank/DDBJ whole genome shotgun (WGS) entry which is preliminary data.</text>
</comment>
<dbReference type="AlphaFoldDB" id="A0A939JVP9"/>
<dbReference type="PANTHER" id="PTHR11579">
    <property type="entry name" value="PROTEIN-L-ISOASPARTATE O-METHYLTRANSFERASE"/>
    <property type="match status" value="1"/>
</dbReference>
<evidence type="ECO:0000256" key="1">
    <source>
        <dbReference type="ARBA" id="ARBA00005369"/>
    </source>
</evidence>
<evidence type="ECO:0000313" key="5">
    <source>
        <dbReference type="Proteomes" id="UP000664122"/>
    </source>
</evidence>
<reference evidence="4" key="1">
    <citation type="submission" date="2021-03" db="EMBL/GenBank/DDBJ databases">
        <title>Whole genome sequence of Jiella sp. CQZ9-1.</title>
        <authorList>
            <person name="Tuo L."/>
        </authorList>
    </citation>
    <scope>NUCLEOTIDE SEQUENCE</scope>
    <source>
        <strain evidence="4">CQZ9-1</strain>
    </source>
</reference>
<gene>
    <name evidence="4" type="ORF">J1C48_17870</name>
</gene>
<accession>A0A939JVP9</accession>
<dbReference type="EMBL" id="JAFMPP010000022">
    <property type="protein sequence ID" value="MBO0664445.1"/>
    <property type="molecule type" value="Genomic_DNA"/>
</dbReference>
<dbReference type="PANTHER" id="PTHR11579:SF18">
    <property type="entry name" value="PROTEIN-L-ISOASPARTATE O-METHYLTRANSFERASE"/>
    <property type="match status" value="1"/>
</dbReference>
<evidence type="ECO:0000256" key="2">
    <source>
        <dbReference type="ARBA" id="ARBA00013346"/>
    </source>
</evidence>
<sequence>MDFEAARVKMVDNQIRTTDVTDHQILRAFLQVPREEFLPASRKALAYVDDDIALGDGRFVVEPSPLAKLLQLAGIDKNDVVLDVGCNTGYSSAILSHLANSVVALEEDPALAAAAADNLARLDYLTCAVVENALVEGCKAEAPFDVILFQGAIETLPQTFYDQMKTGGRMVAVRGIGNAAEATLYVKDEEGIVSERFAFNCALKPLPSFRRKVGFVF</sequence>
<evidence type="ECO:0000256" key="3">
    <source>
        <dbReference type="ARBA" id="ARBA00030757"/>
    </source>
</evidence>
<protein>
    <recommendedName>
        <fullName evidence="2">Protein-L-isoaspartate O-methyltransferase</fullName>
    </recommendedName>
    <alternativeName>
        <fullName evidence="3">Protein L-isoaspartyl methyltransferase</fullName>
    </alternativeName>
</protein>
<comment type="similarity">
    <text evidence="1">Belongs to the methyltransferase superfamily. L-isoaspartyl/D-aspartyl protein methyltransferase family.</text>
</comment>
<organism evidence="4 5">
    <name type="scientific">Jiella flava</name>
    <dbReference type="NCBI Taxonomy" id="2816857"/>
    <lineage>
        <taxon>Bacteria</taxon>
        <taxon>Pseudomonadati</taxon>
        <taxon>Pseudomonadota</taxon>
        <taxon>Alphaproteobacteria</taxon>
        <taxon>Hyphomicrobiales</taxon>
        <taxon>Aurantimonadaceae</taxon>
        <taxon>Jiella</taxon>
    </lineage>
</organism>
<dbReference type="Pfam" id="PF01135">
    <property type="entry name" value="PCMT"/>
    <property type="match status" value="1"/>
</dbReference>